<evidence type="ECO:0000256" key="13">
    <source>
        <dbReference type="SAM" id="Phobius"/>
    </source>
</evidence>
<evidence type="ECO:0000256" key="5">
    <source>
        <dbReference type="ARBA" id="ARBA00022737"/>
    </source>
</evidence>
<keyword evidence="9" id="KW-0238">DNA-binding</keyword>
<accession>L5MGW8</accession>
<dbReference type="Gene3D" id="3.30.160.60">
    <property type="entry name" value="Classic Zinc Finger"/>
    <property type="match status" value="7"/>
</dbReference>
<dbReference type="EMBL" id="KB100191">
    <property type="protein sequence ID" value="ELK37621.1"/>
    <property type="molecule type" value="Genomic_DNA"/>
</dbReference>
<keyword evidence="5" id="KW-0677">Repeat</keyword>
<dbReference type="FunFam" id="3.30.160.60:FF:000008">
    <property type="entry name" value="RB-associated KRAB zinc finger protein-like"/>
    <property type="match status" value="1"/>
</dbReference>
<keyword evidence="4" id="KW-0479">Metal-binding</keyword>
<dbReference type="GO" id="GO:0000978">
    <property type="term" value="F:RNA polymerase II cis-regulatory region sequence-specific DNA binding"/>
    <property type="evidence" value="ECO:0007669"/>
    <property type="project" value="TreeGrafter"/>
</dbReference>
<comment type="subcellular location">
    <subcellularLocation>
        <location evidence="2">Nucleus</location>
    </subcellularLocation>
</comment>
<dbReference type="GO" id="GO:0001228">
    <property type="term" value="F:DNA-binding transcription activator activity, RNA polymerase II-specific"/>
    <property type="evidence" value="ECO:0007669"/>
    <property type="project" value="TreeGrafter"/>
</dbReference>
<evidence type="ECO:0000256" key="12">
    <source>
        <dbReference type="PROSITE-ProRule" id="PRU00042"/>
    </source>
</evidence>
<proteinExistence type="inferred from homology"/>
<evidence type="ECO:0000256" key="10">
    <source>
        <dbReference type="ARBA" id="ARBA00023163"/>
    </source>
</evidence>
<keyword evidence="17" id="KW-1185">Reference proteome</keyword>
<evidence type="ECO:0000256" key="4">
    <source>
        <dbReference type="ARBA" id="ARBA00022723"/>
    </source>
</evidence>
<evidence type="ECO:0000313" key="16">
    <source>
        <dbReference type="EMBL" id="ELK37621.1"/>
    </source>
</evidence>
<dbReference type="CDD" id="cd07765">
    <property type="entry name" value="KRAB_A-box"/>
    <property type="match status" value="1"/>
</dbReference>
<evidence type="ECO:0000256" key="11">
    <source>
        <dbReference type="ARBA" id="ARBA00023242"/>
    </source>
</evidence>
<dbReference type="PROSITE" id="PS00028">
    <property type="entry name" value="ZINC_FINGER_C2H2_1"/>
    <property type="match status" value="4"/>
</dbReference>
<dbReference type="PANTHER" id="PTHR24393:SF159">
    <property type="entry name" value="ZINC FINGER PROTEIN 345-RELATED"/>
    <property type="match status" value="1"/>
</dbReference>
<dbReference type="InterPro" id="IPR036051">
    <property type="entry name" value="KRAB_dom_sf"/>
</dbReference>
<dbReference type="InterPro" id="IPR036236">
    <property type="entry name" value="Znf_C2H2_sf"/>
</dbReference>
<dbReference type="Gene3D" id="6.10.140.140">
    <property type="match status" value="1"/>
</dbReference>
<dbReference type="PROSITE" id="PS50157">
    <property type="entry name" value="ZINC_FINGER_C2H2_2"/>
    <property type="match status" value="6"/>
</dbReference>
<keyword evidence="10" id="KW-0804">Transcription</keyword>
<evidence type="ECO:0000256" key="1">
    <source>
        <dbReference type="ARBA" id="ARBA00003767"/>
    </source>
</evidence>
<keyword evidence="7" id="KW-0862">Zinc</keyword>
<evidence type="ECO:0000313" key="17">
    <source>
        <dbReference type="Proteomes" id="UP000010556"/>
    </source>
</evidence>
<keyword evidence="13" id="KW-0812">Transmembrane</keyword>
<feature type="domain" description="C2H2-type" evidence="14">
    <location>
        <begin position="337"/>
        <end position="364"/>
    </location>
</feature>
<reference evidence="17" key="1">
    <citation type="journal article" date="2013" name="Science">
        <title>Comparative analysis of bat genomes provides insight into the evolution of flight and immunity.</title>
        <authorList>
            <person name="Zhang G."/>
            <person name="Cowled C."/>
            <person name="Shi Z."/>
            <person name="Huang Z."/>
            <person name="Bishop-Lilly K.A."/>
            <person name="Fang X."/>
            <person name="Wynne J.W."/>
            <person name="Xiong Z."/>
            <person name="Baker M.L."/>
            <person name="Zhao W."/>
            <person name="Tachedjian M."/>
            <person name="Zhu Y."/>
            <person name="Zhou P."/>
            <person name="Jiang X."/>
            <person name="Ng J."/>
            <person name="Yang L."/>
            <person name="Wu L."/>
            <person name="Xiao J."/>
            <person name="Feng Y."/>
            <person name="Chen Y."/>
            <person name="Sun X."/>
            <person name="Zhang Y."/>
            <person name="Marsh G.A."/>
            <person name="Crameri G."/>
            <person name="Broder C.C."/>
            <person name="Frey K.G."/>
            <person name="Wang L.F."/>
            <person name="Wang J."/>
        </authorList>
    </citation>
    <scope>NUCLEOTIDE SEQUENCE [LARGE SCALE GENOMIC DNA]</scope>
</reference>
<dbReference type="GO" id="GO:0008270">
    <property type="term" value="F:zinc ion binding"/>
    <property type="evidence" value="ECO:0007669"/>
    <property type="project" value="UniProtKB-KW"/>
</dbReference>
<dbReference type="AlphaFoldDB" id="L5MGW8"/>
<keyword evidence="13" id="KW-0472">Membrane</keyword>
<evidence type="ECO:0000256" key="7">
    <source>
        <dbReference type="ARBA" id="ARBA00022833"/>
    </source>
</evidence>
<dbReference type="SUPFAM" id="SSF57667">
    <property type="entry name" value="beta-beta-alpha zinc fingers"/>
    <property type="match status" value="4"/>
</dbReference>
<keyword evidence="6 12" id="KW-0863">Zinc-finger</keyword>
<evidence type="ECO:0000259" key="15">
    <source>
        <dbReference type="PROSITE" id="PS50805"/>
    </source>
</evidence>
<dbReference type="FunFam" id="3.30.160.60:FF:000023">
    <property type="entry name" value="zinc finger protein 37 homolog"/>
    <property type="match status" value="1"/>
</dbReference>
<dbReference type="Proteomes" id="UP000010556">
    <property type="component" value="Unassembled WGS sequence"/>
</dbReference>
<keyword evidence="11" id="KW-0539">Nucleus</keyword>
<dbReference type="Pfam" id="PF00096">
    <property type="entry name" value="zf-C2H2"/>
    <property type="match status" value="5"/>
</dbReference>
<name>L5MGW8_MYODS</name>
<keyword evidence="13" id="KW-1133">Transmembrane helix</keyword>
<dbReference type="FunFam" id="3.30.160.60:FF:000098">
    <property type="entry name" value="Zinc finger protein 614"/>
    <property type="match status" value="1"/>
</dbReference>
<protein>
    <submittedName>
        <fullName evidence="16">Zinc finger protein 551</fullName>
    </submittedName>
</protein>
<dbReference type="PANTHER" id="PTHR24393">
    <property type="entry name" value="ZINC FINGER PROTEIN"/>
    <property type="match status" value="1"/>
</dbReference>
<comment type="function">
    <text evidence="1">May be involved in transcriptional regulation.</text>
</comment>
<dbReference type="SMART" id="SM00349">
    <property type="entry name" value="KRAB"/>
    <property type="match status" value="1"/>
</dbReference>
<evidence type="ECO:0000259" key="14">
    <source>
        <dbReference type="PROSITE" id="PS50157"/>
    </source>
</evidence>
<feature type="domain" description="KRAB" evidence="15">
    <location>
        <begin position="110"/>
        <end position="182"/>
    </location>
</feature>
<dbReference type="GO" id="GO:0005634">
    <property type="term" value="C:nucleus"/>
    <property type="evidence" value="ECO:0007669"/>
    <property type="project" value="UniProtKB-SubCell"/>
</dbReference>
<feature type="domain" description="C2H2-type" evidence="14">
    <location>
        <begin position="421"/>
        <end position="448"/>
    </location>
</feature>
<evidence type="ECO:0000256" key="2">
    <source>
        <dbReference type="ARBA" id="ARBA00004123"/>
    </source>
</evidence>
<keyword evidence="8" id="KW-0805">Transcription regulation</keyword>
<dbReference type="InterPro" id="IPR001909">
    <property type="entry name" value="KRAB"/>
</dbReference>
<dbReference type="InterPro" id="IPR013087">
    <property type="entry name" value="Znf_C2H2_type"/>
</dbReference>
<feature type="domain" description="C2H2-type" evidence="14">
    <location>
        <begin position="449"/>
        <end position="476"/>
    </location>
</feature>
<evidence type="ECO:0000256" key="6">
    <source>
        <dbReference type="ARBA" id="ARBA00022771"/>
    </source>
</evidence>
<feature type="transmembrane region" description="Helical" evidence="13">
    <location>
        <begin position="525"/>
        <end position="550"/>
    </location>
</feature>
<sequence length="556" mass="63074">MREPLAASCTSPTEKTTLPRGECAQFWGSHFPCPPQKLHICLSGCFTTSEAPKQQAVMGKRQRVVPAMLRRVRDLLSRYCWGAGLPASQTGLCPQSSMAVAAPRRQAEDMDFEDVAIAFSQEEWGLLDEAQRLLYCKVMLENFALVASVGCWHKSEDEETSSKQSVSVTAESLVKASKIALPTQKTHLCDRCVSVLKAILHLTESQAADFEHKAFFSDAYVRDFCFSANPHQQQREASREKPWKEALDWASLLTRCSFYASQKPFTYREVEEDFPAISGLLQHQGTLHTEQSHSGPESGQAVLSGKHHHEWGECKTAIFHNQNLVQQQSDCPGKGRFECRKCGKAFRQKFNLIRHRRLHTGQKPYECGDCPKSFSQSSSFIQYKRVHTGEKSYECSDCGMSFSHRSKLIEHHRGHTGERPYECRECGKVFRRKDYLHNHERVHTGDKPYECSDCGRCFRYQNGLIQHERIHTGEKPYEYSYCGKSFSQSSTLIEHHRGHTGEKPYECSVCGTSFSRSDVTLEKSLLSAVFVGNAFDYAAALVITITFILGKKPYDW</sequence>
<comment type="similarity">
    <text evidence="3">Belongs to the krueppel C2H2-type zinc-finger protein family.</text>
</comment>
<dbReference type="FunFam" id="3.30.160.60:FF:001270">
    <property type="entry name" value="zinc finger protein 583 isoform X1"/>
    <property type="match status" value="1"/>
</dbReference>
<gene>
    <name evidence="16" type="ORF">MDA_GLEAN10001770</name>
</gene>
<organism evidence="16 17">
    <name type="scientific">Myotis davidii</name>
    <name type="common">David's myotis</name>
    <dbReference type="NCBI Taxonomy" id="225400"/>
    <lineage>
        <taxon>Eukaryota</taxon>
        <taxon>Metazoa</taxon>
        <taxon>Chordata</taxon>
        <taxon>Craniata</taxon>
        <taxon>Vertebrata</taxon>
        <taxon>Euteleostomi</taxon>
        <taxon>Mammalia</taxon>
        <taxon>Eutheria</taxon>
        <taxon>Laurasiatheria</taxon>
        <taxon>Chiroptera</taxon>
        <taxon>Yangochiroptera</taxon>
        <taxon>Vespertilionidae</taxon>
        <taxon>Myotis</taxon>
    </lineage>
</organism>
<dbReference type="PROSITE" id="PS50805">
    <property type="entry name" value="KRAB"/>
    <property type="match status" value="1"/>
</dbReference>
<dbReference type="SMART" id="SM00355">
    <property type="entry name" value="ZnF_C2H2"/>
    <property type="match status" value="6"/>
</dbReference>
<dbReference type="FunFam" id="3.30.160.60:FF:000135">
    <property type="entry name" value="Zinc finger protein 358"/>
    <property type="match status" value="1"/>
</dbReference>
<feature type="domain" description="C2H2-type" evidence="14">
    <location>
        <begin position="477"/>
        <end position="504"/>
    </location>
</feature>
<dbReference type="FunFam" id="3.30.160.60:FF:000016">
    <property type="entry name" value="zinc finger protein 37 homolog"/>
    <property type="match status" value="1"/>
</dbReference>
<dbReference type="eggNOG" id="KOG1721">
    <property type="taxonomic scope" value="Eukaryota"/>
</dbReference>
<dbReference type="Pfam" id="PF01352">
    <property type="entry name" value="KRAB"/>
    <property type="match status" value="1"/>
</dbReference>
<feature type="domain" description="C2H2-type" evidence="14">
    <location>
        <begin position="365"/>
        <end position="392"/>
    </location>
</feature>
<evidence type="ECO:0000256" key="9">
    <source>
        <dbReference type="ARBA" id="ARBA00023125"/>
    </source>
</evidence>
<feature type="domain" description="C2H2-type" evidence="14">
    <location>
        <begin position="393"/>
        <end position="420"/>
    </location>
</feature>
<dbReference type="SUPFAM" id="SSF109640">
    <property type="entry name" value="KRAB domain (Kruppel-associated box)"/>
    <property type="match status" value="1"/>
</dbReference>
<evidence type="ECO:0000256" key="8">
    <source>
        <dbReference type="ARBA" id="ARBA00023015"/>
    </source>
</evidence>
<evidence type="ECO:0000256" key="3">
    <source>
        <dbReference type="ARBA" id="ARBA00006991"/>
    </source>
</evidence>
<dbReference type="FunFam" id="3.30.160.60:FF:000446">
    <property type="entry name" value="Zinc finger protein"/>
    <property type="match status" value="1"/>
</dbReference>